<proteinExistence type="predicted"/>
<evidence type="ECO:0008006" key="2">
    <source>
        <dbReference type="Google" id="ProtNLM"/>
    </source>
</evidence>
<evidence type="ECO:0000313" key="1">
    <source>
        <dbReference type="EMBL" id="GAH35480.1"/>
    </source>
</evidence>
<dbReference type="AlphaFoldDB" id="X1FSJ6"/>
<comment type="caution">
    <text evidence="1">The sequence shown here is derived from an EMBL/GenBank/DDBJ whole genome shotgun (WGS) entry which is preliminary data.</text>
</comment>
<gene>
    <name evidence="1" type="ORF">S03H2_15732</name>
</gene>
<sequence length="207" mass="23709">MSSVKKSNLNINELFKSDEKLTFLVGAGVSVDSPSQLPSASHAMKALIKFFCTKSEVEKILSIQGLSFETLLGIIHNSLNDNFEFLDFYLESDKPNIEHFFLADMIKKGHYLATANFDFLIEHALLQTQYPKKKIIPVITERDYQRFSDPEKLYKNKKIPIYKLHSSPKNIITGEDTRNSFINTLKLMGSNQDKNNIIQLEPFKAQM</sequence>
<name>X1FSJ6_9ZZZZ</name>
<dbReference type="Gene3D" id="3.40.50.1220">
    <property type="entry name" value="TPP-binding domain"/>
    <property type="match status" value="1"/>
</dbReference>
<organism evidence="1">
    <name type="scientific">marine sediment metagenome</name>
    <dbReference type="NCBI Taxonomy" id="412755"/>
    <lineage>
        <taxon>unclassified sequences</taxon>
        <taxon>metagenomes</taxon>
        <taxon>ecological metagenomes</taxon>
    </lineage>
</organism>
<feature type="non-terminal residue" evidence="1">
    <location>
        <position position="207"/>
    </location>
</feature>
<dbReference type="EMBL" id="BARU01008005">
    <property type="protein sequence ID" value="GAH35480.1"/>
    <property type="molecule type" value="Genomic_DNA"/>
</dbReference>
<protein>
    <recommendedName>
        <fullName evidence="2">SIR2-like domain-containing protein</fullName>
    </recommendedName>
</protein>
<dbReference type="InterPro" id="IPR029035">
    <property type="entry name" value="DHS-like_NAD/FAD-binding_dom"/>
</dbReference>
<dbReference type="SUPFAM" id="SSF52467">
    <property type="entry name" value="DHS-like NAD/FAD-binding domain"/>
    <property type="match status" value="1"/>
</dbReference>
<reference evidence="1" key="1">
    <citation type="journal article" date="2014" name="Front. Microbiol.">
        <title>High frequency of phylogenetically diverse reductive dehalogenase-homologous genes in deep subseafloor sedimentary metagenomes.</title>
        <authorList>
            <person name="Kawai M."/>
            <person name="Futagami T."/>
            <person name="Toyoda A."/>
            <person name="Takaki Y."/>
            <person name="Nishi S."/>
            <person name="Hori S."/>
            <person name="Arai W."/>
            <person name="Tsubouchi T."/>
            <person name="Morono Y."/>
            <person name="Uchiyama I."/>
            <person name="Ito T."/>
            <person name="Fujiyama A."/>
            <person name="Inagaki F."/>
            <person name="Takami H."/>
        </authorList>
    </citation>
    <scope>NUCLEOTIDE SEQUENCE</scope>
    <source>
        <strain evidence="1">Expedition CK06-06</strain>
    </source>
</reference>
<accession>X1FSJ6</accession>